<sequence length="68" mass="7852">MCDEIDEAQNLEQHIIEVGIANSRKPTMTFTGCCHFSECRQPIERGLFCDAGCRDDYEIDERRKRKAA</sequence>
<gene>
    <name evidence="1" type="ORF">ERS008460_04144</name>
</gene>
<name>A0A0T9V197_YERAE</name>
<proteinExistence type="predicted"/>
<evidence type="ECO:0000313" key="1">
    <source>
        <dbReference type="EMBL" id="CNL93625.1"/>
    </source>
</evidence>
<dbReference type="Proteomes" id="UP000040088">
    <property type="component" value="Unassembled WGS sequence"/>
</dbReference>
<reference evidence="2" key="1">
    <citation type="submission" date="2015-03" db="EMBL/GenBank/DDBJ databases">
        <authorList>
            <consortium name="Pathogen Informatics"/>
        </authorList>
    </citation>
    <scope>NUCLEOTIDE SEQUENCE [LARGE SCALE GENOMIC DNA]</scope>
    <source>
        <strain evidence="2">IP27925</strain>
    </source>
</reference>
<evidence type="ECO:0000313" key="2">
    <source>
        <dbReference type="Proteomes" id="UP000040088"/>
    </source>
</evidence>
<organism evidence="1 2">
    <name type="scientific">Yersinia aleksiciae</name>
    <dbReference type="NCBI Taxonomy" id="263819"/>
    <lineage>
        <taxon>Bacteria</taxon>
        <taxon>Pseudomonadati</taxon>
        <taxon>Pseudomonadota</taxon>
        <taxon>Gammaproteobacteria</taxon>
        <taxon>Enterobacterales</taxon>
        <taxon>Yersiniaceae</taxon>
        <taxon>Yersinia</taxon>
    </lineage>
</organism>
<dbReference type="AlphaFoldDB" id="A0A0T9V197"/>
<dbReference type="EMBL" id="CQEM01000036">
    <property type="protein sequence ID" value="CNL93625.1"/>
    <property type="molecule type" value="Genomic_DNA"/>
</dbReference>
<protein>
    <submittedName>
        <fullName evidence="1">Uncharacterized protein</fullName>
    </submittedName>
</protein>
<dbReference type="STRING" id="28152.CH54_3767"/>
<accession>A0A0T9V197</accession>